<evidence type="ECO:0000256" key="4">
    <source>
        <dbReference type="ARBA" id="ARBA00022801"/>
    </source>
</evidence>
<evidence type="ECO:0000313" key="8">
    <source>
        <dbReference type="EMBL" id="KAF9760368.1"/>
    </source>
</evidence>
<comment type="caution">
    <text evidence="8">The sequence shown here is derived from an EMBL/GenBank/DDBJ whole genome shotgun (WGS) entry which is preliminary data.</text>
</comment>
<feature type="binding site" evidence="6">
    <location>
        <begin position="233"/>
        <end position="236"/>
    </location>
    <ligand>
        <name>substrate</name>
    </ligand>
</feature>
<sequence>MSTNQQPSWEAKAQIARDILEESIPKQWLIDPELLQTAGTRNVTLAVEKCGLLTDDEIEMTNTTTDGLLEKYGSGFWTAEAVITAYLKRATIGHQLLNFATEFLAESAINTAKNLDRHFRETGTLIGALHGVPVSVKEHIGIGGARCNASFVSKIDNIVEEDALIVKLLKAAGAIIHVRTNQPQSIMHLDCNNNITGMTLNPLDERLSPGGSSGGEGAAIGIRCSVLGVGTDIGGSVRVPAAFCNAYGFKPTALRNPSLGLVGAMGGQEGIRGCVGPLARNLDDLITFEKVIWNQQPWETDTVLVHLPWREVEVSPSTLTVGILFDDGLVRPHPPVTRAIVKAEKKLRAAGIKAVRWEPHNHSEGWEILRQLYFGDGGERVRAVINESGEPVMPLTDWELNMRREKLRREYHALMRERGVDVILCPSYAGVGAVQGTPTYWLYTAIWNALDQPAVCFPSNVVADKELDKADTAYEPRSDVDKKEWEAYDSELFHGIPVSIQLVGKHHHDEELLGAAKIIEAALLS</sequence>
<comment type="catalytic activity">
    <reaction evidence="1">
        <text>a monocarboxylic acid amide + H2O = a monocarboxylate + NH4(+)</text>
        <dbReference type="Rhea" id="RHEA:12020"/>
        <dbReference type="ChEBI" id="CHEBI:15377"/>
        <dbReference type="ChEBI" id="CHEBI:28938"/>
        <dbReference type="ChEBI" id="CHEBI:35757"/>
        <dbReference type="ChEBI" id="CHEBI:83628"/>
        <dbReference type="EC" id="3.5.1.4"/>
    </reaction>
</comment>
<feature type="active site" description="Acyl-ester intermediate" evidence="5">
    <location>
        <position position="236"/>
    </location>
</feature>
<feature type="binding site" evidence="6">
    <location>
        <position position="212"/>
    </location>
    <ligand>
        <name>substrate</name>
    </ligand>
</feature>
<dbReference type="AlphaFoldDB" id="A0A8H7NQX7"/>
<evidence type="ECO:0000256" key="2">
    <source>
        <dbReference type="ARBA" id="ARBA00009199"/>
    </source>
</evidence>
<name>A0A8H7NQX7_BIOOC</name>
<dbReference type="EMBL" id="JADCTT010000001">
    <property type="protein sequence ID" value="KAF9760368.1"/>
    <property type="molecule type" value="Genomic_DNA"/>
</dbReference>
<dbReference type="SUPFAM" id="SSF75304">
    <property type="entry name" value="Amidase signature (AS) enzymes"/>
    <property type="match status" value="1"/>
</dbReference>
<dbReference type="InterPro" id="IPR023631">
    <property type="entry name" value="Amidase_dom"/>
</dbReference>
<evidence type="ECO:0000256" key="6">
    <source>
        <dbReference type="PIRSR" id="PIRSR001221-2"/>
    </source>
</evidence>
<keyword evidence="4" id="KW-0378">Hydrolase</keyword>
<evidence type="ECO:0000259" key="7">
    <source>
        <dbReference type="Pfam" id="PF01425"/>
    </source>
</evidence>
<feature type="binding site" evidence="6">
    <location>
        <position position="186"/>
    </location>
    <ligand>
        <name>substrate</name>
    </ligand>
</feature>
<gene>
    <name evidence="8" type="ORF">IM811_002062</name>
</gene>
<dbReference type="InterPro" id="IPR036928">
    <property type="entry name" value="AS_sf"/>
</dbReference>
<feature type="domain" description="Amidase" evidence="7">
    <location>
        <begin position="82"/>
        <end position="513"/>
    </location>
</feature>
<accession>A0A8H7NQX7</accession>
<dbReference type="PIRSF" id="PIRSF001221">
    <property type="entry name" value="Amidase_fungi"/>
    <property type="match status" value="1"/>
</dbReference>
<comment type="similarity">
    <text evidence="2">Belongs to the amidase family.</text>
</comment>
<dbReference type="GO" id="GO:0004040">
    <property type="term" value="F:amidase activity"/>
    <property type="evidence" value="ECO:0007669"/>
    <property type="project" value="UniProtKB-EC"/>
</dbReference>
<dbReference type="PANTHER" id="PTHR46072">
    <property type="entry name" value="AMIDASE-RELATED-RELATED"/>
    <property type="match status" value="1"/>
</dbReference>
<dbReference type="Gene3D" id="3.90.1300.10">
    <property type="entry name" value="Amidase signature (AS) domain"/>
    <property type="match status" value="1"/>
</dbReference>
<organism evidence="8 9">
    <name type="scientific">Bionectria ochroleuca</name>
    <name type="common">Gliocladium roseum</name>
    <dbReference type="NCBI Taxonomy" id="29856"/>
    <lineage>
        <taxon>Eukaryota</taxon>
        <taxon>Fungi</taxon>
        <taxon>Dikarya</taxon>
        <taxon>Ascomycota</taxon>
        <taxon>Pezizomycotina</taxon>
        <taxon>Sordariomycetes</taxon>
        <taxon>Hypocreomycetidae</taxon>
        <taxon>Hypocreales</taxon>
        <taxon>Bionectriaceae</taxon>
        <taxon>Clonostachys</taxon>
    </lineage>
</organism>
<dbReference type="EC" id="3.5.1.4" evidence="3"/>
<evidence type="ECO:0000313" key="9">
    <source>
        <dbReference type="Proteomes" id="UP000616885"/>
    </source>
</evidence>
<dbReference type="PROSITE" id="PS00571">
    <property type="entry name" value="AMIDASES"/>
    <property type="match status" value="1"/>
</dbReference>
<proteinExistence type="inferred from homology"/>
<dbReference type="PANTHER" id="PTHR46072:SF4">
    <property type="entry name" value="AMIDASE C550.07-RELATED"/>
    <property type="match status" value="1"/>
</dbReference>
<feature type="active site" description="Charge relay system" evidence="5">
    <location>
        <position position="137"/>
    </location>
</feature>
<evidence type="ECO:0000256" key="1">
    <source>
        <dbReference type="ARBA" id="ARBA00001311"/>
    </source>
</evidence>
<evidence type="ECO:0000256" key="3">
    <source>
        <dbReference type="ARBA" id="ARBA00012922"/>
    </source>
</evidence>
<protein>
    <recommendedName>
        <fullName evidence="3">amidase</fullName>
        <ecNumber evidence="3">3.5.1.4</ecNumber>
    </recommendedName>
</protein>
<reference evidence="8" key="1">
    <citation type="submission" date="2020-10" db="EMBL/GenBank/DDBJ databases">
        <title>High-Quality Genome Resource of Clonostachys rosea strain S41 by Oxford Nanopore Long-Read Sequencing.</title>
        <authorList>
            <person name="Wang H."/>
        </authorList>
    </citation>
    <scope>NUCLEOTIDE SEQUENCE</scope>
    <source>
        <strain evidence="8">S41</strain>
    </source>
</reference>
<feature type="active site" description="Charge relay system" evidence="5">
    <location>
        <position position="212"/>
    </location>
</feature>
<evidence type="ECO:0000256" key="5">
    <source>
        <dbReference type="PIRSR" id="PIRSR001221-1"/>
    </source>
</evidence>
<dbReference type="Proteomes" id="UP000616885">
    <property type="component" value="Unassembled WGS sequence"/>
</dbReference>
<dbReference type="InterPro" id="IPR020556">
    <property type="entry name" value="Amidase_CS"/>
</dbReference>
<dbReference type="Pfam" id="PF01425">
    <property type="entry name" value="Amidase"/>
    <property type="match status" value="1"/>
</dbReference>